<keyword evidence="6" id="KW-1185">Reference proteome</keyword>
<accession>A0A9E6PSB3</accession>
<dbReference type="SUPFAM" id="SSF55729">
    <property type="entry name" value="Acyl-CoA N-acyltransferases (Nat)"/>
    <property type="match status" value="1"/>
</dbReference>
<dbReference type="PANTHER" id="PTHR43792">
    <property type="entry name" value="GNAT FAMILY, PUTATIVE (AFU_ORTHOLOGUE AFUA_3G00765)-RELATED-RELATED"/>
    <property type="match status" value="1"/>
</dbReference>
<dbReference type="PANTHER" id="PTHR43792:SF8">
    <property type="entry name" value="[RIBOSOMAL PROTEIN US5]-ALANINE N-ACETYLTRANSFERASE"/>
    <property type="match status" value="1"/>
</dbReference>
<protein>
    <submittedName>
        <fullName evidence="5">GNAT family N-acetyltransferase</fullName>
    </submittedName>
</protein>
<evidence type="ECO:0000313" key="6">
    <source>
        <dbReference type="Proteomes" id="UP000634530"/>
    </source>
</evidence>
<sequence>MSAFSVRKLEAGDAQALLAFEIRNRAWFESQIDARDPSFYTPQGVTAHIADYLSGFAAGTWHPFVIEDASGTIVGRANLKDIDSAKGCAEVGYRVGLDVGGQGLATQALAQLVRQARQHWKLRQLVAYVYKDNIGSRKVLERCGFWIEPAPQEGARDRHRFVLTL</sequence>
<name>A0A9E6PSB3_9PSED</name>
<evidence type="ECO:0000256" key="1">
    <source>
        <dbReference type="ARBA" id="ARBA00022679"/>
    </source>
</evidence>
<dbReference type="InterPro" id="IPR000182">
    <property type="entry name" value="GNAT_dom"/>
</dbReference>
<proteinExistence type="inferred from homology"/>
<dbReference type="GO" id="GO:0008999">
    <property type="term" value="F:protein-N-terminal-alanine acetyltransferase activity"/>
    <property type="evidence" value="ECO:0007669"/>
    <property type="project" value="TreeGrafter"/>
</dbReference>
<evidence type="ECO:0000256" key="3">
    <source>
        <dbReference type="ARBA" id="ARBA00038502"/>
    </source>
</evidence>
<dbReference type="InterPro" id="IPR016181">
    <property type="entry name" value="Acyl_CoA_acyltransferase"/>
</dbReference>
<evidence type="ECO:0000256" key="2">
    <source>
        <dbReference type="ARBA" id="ARBA00023315"/>
    </source>
</evidence>
<reference evidence="5 6" key="1">
    <citation type="journal article" date="2020" name="Microorganisms">
        <title>Reliable Identification of Environmental Pseudomonas Isolates Using the rpoD Gene.</title>
        <authorList>
            <consortium name="The Broad Institute Genome Sequencing Platform"/>
            <person name="Girard L."/>
            <person name="Lood C."/>
            <person name="Rokni-Zadeh H."/>
            <person name="van Noort V."/>
            <person name="Lavigne R."/>
            <person name="De Mot R."/>
        </authorList>
    </citation>
    <scope>NUCLEOTIDE SEQUENCE [LARGE SCALE GENOMIC DNA]</scope>
    <source>
        <strain evidence="5 6">RW8P3</strain>
    </source>
</reference>
<keyword evidence="2" id="KW-0012">Acyltransferase</keyword>
<comment type="similarity">
    <text evidence="3">Belongs to the acetyltransferase family. RimJ subfamily.</text>
</comment>
<dbReference type="Proteomes" id="UP000634530">
    <property type="component" value="Chromosome"/>
</dbReference>
<dbReference type="AlphaFoldDB" id="A0A9E6PSB3"/>
<dbReference type="KEGG" id="pvw:HU752_015865"/>
<keyword evidence="1" id="KW-0808">Transferase</keyword>
<dbReference type="InterPro" id="IPR051531">
    <property type="entry name" value="N-acetyltransferase"/>
</dbReference>
<dbReference type="PROSITE" id="PS51186">
    <property type="entry name" value="GNAT"/>
    <property type="match status" value="1"/>
</dbReference>
<reference evidence="5 6" key="2">
    <citation type="journal article" date="2021" name="Microorganisms">
        <title>The Ever-Expanding Pseudomonas Genus: Description of 43 New Species and Partition of the Pseudomonas putida Group.</title>
        <authorList>
            <person name="Girard L."/>
            <person name="Lood C."/>
            <person name="Hofte M."/>
            <person name="Vandamme P."/>
            <person name="Rokni-Zadeh H."/>
            <person name="van Noort V."/>
            <person name="Lavigne R."/>
            <person name="De Mot R."/>
        </authorList>
    </citation>
    <scope>NUCLEOTIDE SEQUENCE [LARGE SCALE GENOMIC DNA]</scope>
    <source>
        <strain evidence="5 6">RW8P3</strain>
    </source>
</reference>
<dbReference type="GO" id="GO:0005737">
    <property type="term" value="C:cytoplasm"/>
    <property type="evidence" value="ECO:0007669"/>
    <property type="project" value="TreeGrafter"/>
</dbReference>
<evidence type="ECO:0000313" key="5">
    <source>
        <dbReference type="EMBL" id="QXI31315.1"/>
    </source>
</evidence>
<gene>
    <name evidence="5" type="ORF">HU752_015865</name>
</gene>
<feature type="domain" description="N-acetyltransferase" evidence="4">
    <location>
        <begin position="4"/>
        <end position="165"/>
    </location>
</feature>
<dbReference type="Pfam" id="PF13302">
    <property type="entry name" value="Acetyltransf_3"/>
    <property type="match status" value="1"/>
</dbReference>
<evidence type="ECO:0000259" key="4">
    <source>
        <dbReference type="PROSITE" id="PS51186"/>
    </source>
</evidence>
<dbReference type="EMBL" id="CP077093">
    <property type="protein sequence ID" value="QXI31315.1"/>
    <property type="molecule type" value="Genomic_DNA"/>
</dbReference>
<organism evidence="5 6">
    <name type="scientific">Pseudomonas vanderleydeniana</name>
    <dbReference type="NCBI Taxonomy" id="2745495"/>
    <lineage>
        <taxon>Bacteria</taxon>
        <taxon>Pseudomonadati</taxon>
        <taxon>Pseudomonadota</taxon>
        <taxon>Gammaproteobacteria</taxon>
        <taxon>Pseudomonadales</taxon>
        <taxon>Pseudomonadaceae</taxon>
        <taxon>Pseudomonas</taxon>
    </lineage>
</organism>
<dbReference type="RefSeq" id="WP_186676665.1">
    <property type="nucleotide sequence ID" value="NZ_CP077093.1"/>
</dbReference>
<dbReference type="Gene3D" id="3.40.630.30">
    <property type="match status" value="1"/>
</dbReference>